<dbReference type="Proteomes" id="UP000676169">
    <property type="component" value="Chromosome"/>
</dbReference>
<sequence length="1565" mass="154510">MKPRLILARIALPHRHVLPCLIVVASALAGAAQGADSAWILNNNGNWSTVGNWLGSTVADGAGSTATFNIDISADRTISLDTARTIGNLFFRDTTVGSNCYIIGGTNTLTLDNGANKPTISIYPRTGAIVARIDRPIAGTNGFQVLAPGGAASMGLGGVANTFSGVLTIGAGVSLRTDNGSSLGAKDALTTVTSGTGDPTVANYTEVLAGGTLSISNQNHGTEYIKAAGTGWDGNGAVVNLNATQTSSLQQMELTGDTTLGGSSRWDIRHATAASGRLFQNGFTITKTGANQISLVNVQVIGGGNVIVNQGIFGVEAGTVFDGAGTVTVNSGGSFNLYENTGVTTRAVLMNGGTMNHTSTAANATYGGNITLAAATTISQSGATGSLTLTGTIDGTGSLTKAGPGTLHLNGANTFTGATILSAGTLQLGTSPLASADLTITGGTLFDNLATGVPQGISGTLTAGRTGTAATDITGSVTLASGANLEIGPSARNAGGAVECTVGIGKSLQLNGGGKTYFDLGSSGADLSDKINIGENLVLNGVTDVHVSVVDGELAAGSYILASYAGALTGSEANLSLSGLPADTRQSFALSTATIANAVTLDVTGNGANLVWSGGLAGNAWDLHNTANFSNDGAADGFYNLDRVFFNDSGIGGAPILLSGTLMPGKLNVNATQEYTFSGTGIISGRTSLTKQGGGWLHITGTAHDYSGGVIINSGGISVPALGNNGSPSPLGIAGTIVLQGGILSFTGTSESSNKVIDLGTTGGNLDVPAAGSSLTLTAANPLLGTGVLTVSGAGSIRLVRDNAPFTLGTSLAGNGHLRLNPRTVAGATTSLEVSLTGTNSGFSGGLTLESPASGSWRLSAASGTAAKLGSSAVTVGAGAQLYASGVTLTNPLTLTGNGYVENGGTTGGALRLDTSTINGTTLTIAGAAKIGCLSSGNGIISSSVLRGATAGTNDDILTIGGSNQTSTGVIVFTGTVEDTSLDKIIVGGGGTSTSPQVLQVGSGTASGSLGNIPVQLGSDAQPVQLRFHQADDYIAPSSITSVGTSTELHANTQAGTTNGKGLVFTGTVAAGYLGVGTSAAASSSISKLTIESGANVAAGNFYVGDAASRSGVVAQTGGSIAVSSGCRIGHFATESSIYTMSGGTLTLTGNPTANPSTSGVAEQVGGIYVGIDGVGALEQSGGTISTRFVVLDNRGDTAGTDTLTLNGGSLVLTSIWGLVQRNASTVVNLGGGTIVAGANLPIDATPVLAAATTSMVNTGGFTVTAPKAFSGSGNLAITGGGTFSATATSTATGALTVSGSGTTFSGTGTAPGATAVIHAGAKVRSTGTMGFPGTLTLDAGSTLEASITSGTAATKVVSTGQMTVNGTVKVSLSGYTPVEGDAFNLADFASFSGTPSFDFTGAALTGGLTWSTANFATDGTVRVVSGNAYTAFESANGIFGAGATADSDGDGLANGIEFVLGGDPSGPGSDSSALRPLVTMDENYLHFVFRRADVSIPFNPRAQYGSDLTSWTDAVNGSPNGTPVFVLEEDDAYGPGIDRVSVSIPRALVSSEKKLFVRLKVELP</sequence>
<dbReference type="Pfam" id="PF12951">
    <property type="entry name" value="PATR"/>
    <property type="match status" value="2"/>
</dbReference>
<feature type="chain" id="PRO_5037110312" evidence="2">
    <location>
        <begin position="32"/>
        <end position="1565"/>
    </location>
</feature>
<feature type="signal peptide" evidence="2">
    <location>
        <begin position="1"/>
        <end position="31"/>
    </location>
</feature>
<dbReference type="NCBIfam" id="TIGR02601">
    <property type="entry name" value="autotrns_rpt"/>
    <property type="match status" value="1"/>
</dbReference>
<keyword evidence="1 2" id="KW-0732">Signal</keyword>
<accession>A0A975J2U3</accession>
<protein>
    <submittedName>
        <fullName evidence="3">Autotransporter-associated beta strand repeat-containing protein</fullName>
    </submittedName>
</protein>
<dbReference type="EMBL" id="CP073100">
    <property type="protein sequence ID" value="QUE52981.1"/>
    <property type="molecule type" value="Genomic_DNA"/>
</dbReference>
<dbReference type="SUPFAM" id="SSF51126">
    <property type="entry name" value="Pectin lyase-like"/>
    <property type="match status" value="1"/>
</dbReference>
<evidence type="ECO:0000313" key="3">
    <source>
        <dbReference type="EMBL" id="QUE52981.1"/>
    </source>
</evidence>
<dbReference type="KEGG" id="lamb:KBB96_08830"/>
<proteinExistence type="predicted"/>
<name>A0A975J2U3_9BACT</name>
<evidence type="ECO:0000313" key="4">
    <source>
        <dbReference type="Proteomes" id="UP000676169"/>
    </source>
</evidence>
<evidence type="ECO:0000256" key="1">
    <source>
        <dbReference type="ARBA" id="ARBA00022729"/>
    </source>
</evidence>
<organism evidence="3 4">
    <name type="scientific">Luteolibacter ambystomatis</name>
    <dbReference type="NCBI Taxonomy" id="2824561"/>
    <lineage>
        <taxon>Bacteria</taxon>
        <taxon>Pseudomonadati</taxon>
        <taxon>Verrucomicrobiota</taxon>
        <taxon>Verrucomicrobiia</taxon>
        <taxon>Verrucomicrobiales</taxon>
        <taxon>Verrucomicrobiaceae</taxon>
        <taxon>Luteolibacter</taxon>
    </lineage>
</organism>
<reference evidence="3" key="1">
    <citation type="submission" date="2021-04" db="EMBL/GenBank/DDBJ databases">
        <title>Luteolibacter sp. 32A isolated from the skin of an Anderson's salamander (Ambystoma andersonii).</title>
        <authorList>
            <person name="Spergser J."/>
            <person name="Busse H.-J."/>
        </authorList>
    </citation>
    <scope>NUCLEOTIDE SEQUENCE</scope>
    <source>
        <strain evidence="3">32A</strain>
    </source>
</reference>
<dbReference type="InterPro" id="IPR011050">
    <property type="entry name" value="Pectin_lyase_fold/virulence"/>
</dbReference>
<dbReference type="RefSeq" id="WP_211634325.1">
    <property type="nucleotide sequence ID" value="NZ_CP073100.1"/>
</dbReference>
<evidence type="ECO:0000256" key="2">
    <source>
        <dbReference type="SAM" id="SignalP"/>
    </source>
</evidence>
<keyword evidence="4" id="KW-1185">Reference proteome</keyword>
<gene>
    <name evidence="3" type="ORF">KBB96_08830</name>
</gene>
<dbReference type="InterPro" id="IPR013425">
    <property type="entry name" value="Autotrns_rpt"/>
</dbReference>